<dbReference type="Gene3D" id="3.40.50.12780">
    <property type="entry name" value="N-terminal domain of ligase-like"/>
    <property type="match status" value="1"/>
</dbReference>
<reference evidence="1 2" key="1">
    <citation type="submission" date="2024-10" db="EMBL/GenBank/DDBJ databases">
        <title>The Natural Products Discovery Center: Release of the First 8490 Sequenced Strains for Exploring Actinobacteria Biosynthetic Diversity.</title>
        <authorList>
            <person name="Kalkreuter E."/>
            <person name="Kautsar S.A."/>
            <person name="Yang D."/>
            <person name="Bader C.D."/>
            <person name="Teijaro C.N."/>
            <person name="Fluegel L."/>
            <person name="Davis C.M."/>
            <person name="Simpson J.R."/>
            <person name="Lauterbach L."/>
            <person name="Steele A.D."/>
            <person name="Gui C."/>
            <person name="Meng S."/>
            <person name="Li G."/>
            <person name="Viehrig K."/>
            <person name="Ye F."/>
            <person name="Su P."/>
            <person name="Kiefer A.F."/>
            <person name="Nichols A."/>
            <person name="Cepeda A.J."/>
            <person name="Yan W."/>
            <person name="Fan B."/>
            <person name="Jiang Y."/>
            <person name="Adhikari A."/>
            <person name="Zheng C.-J."/>
            <person name="Schuster L."/>
            <person name="Cowan T.M."/>
            <person name="Smanski M.J."/>
            <person name="Chevrette M.G."/>
            <person name="De Carvalho L.P.S."/>
            <person name="Shen B."/>
        </authorList>
    </citation>
    <scope>NUCLEOTIDE SEQUENCE [LARGE SCALE GENOMIC DNA]</scope>
    <source>
        <strain evidence="1 2">NPDC020979</strain>
    </source>
</reference>
<keyword evidence="2" id="KW-1185">Reference proteome</keyword>
<dbReference type="InterPro" id="IPR053158">
    <property type="entry name" value="CapK_Type1_Caps_Biosynth"/>
</dbReference>
<sequence length="421" mass="45887">MPYATLTAPRALTPAREAELAALAARHAQRFPWYRDLLVDRGALGSGDLSDLPVIGTDLLGAHYYTADHPHLPDASAYHTSGTSGGQRKRILYSPADDDAYVAQRRELFAEFTATVPRGAVAVADLGTGHAAASARRVFLELGFEAHDIDFTRPVDEHVAKLNAWRPEVFFTMPMILDRLLQARPALDIRPRKIMVVGDVAPPAWRAHVAERFGLRPEDVLDVFGSIEIGAIAHSCARTGLYHFHDHILPEVLPPDDLGRPTGYDRVPSRQEGSGALLLTSFTRGYFPAVRYATGDAITGLRRIRHDGREVFAFERIDGRLSGDLKHGERISNHDLAQIMAEVFPGRPFEAADDDGLVIRVVADSIGDQQIAAVRAAVGRQAPDVAQMIASGLVGPVRVTAVPPDGLRSGHAKRRLDLKEG</sequence>
<accession>A0ABW7TCW6</accession>
<dbReference type="EMBL" id="JBIRRB010000010">
    <property type="protein sequence ID" value="MFI0913981.1"/>
    <property type="molecule type" value="Genomic_DNA"/>
</dbReference>
<dbReference type="InterPro" id="IPR042099">
    <property type="entry name" value="ANL_N_sf"/>
</dbReference>
<proteinExistence type="predicted"/>
<comment type="caution">
    <text evidence="1">The sequence shown here is derived from an EMBL/GenBank/DDBJ whole genome shotgun (WGS) entry which is preliminary data.</text>
</comment>
<organism evidence="1 2">
    <name type="scientific">Streptomyces abikoensis</name>
    <dbReference type="NCBI Taxonomy" id="97398"/>
    <lineage>
        <taxon>Bacteria</taxon>
        <taxon>Bacillati</taxon>
        <taxon>Actinomycetota</taxon>
        <taxon>Actinomycetes</taxon>
        <taxon>Kitasatosporales</taxon>
        <taxon>Streptomycetaceae</taxon>
        <taxon>Streptomyces</taxon>
    </lineage>
</organism>
<dbReference type="Proteomes" id="UP001611162">
    <property type="component" value="Unassembled WGS sequence"/>
</dbReference>
<dbReference type="SUPFAM" id="SSF56801">
    <property type="entry name" value="Acetyl-CoA synthetase-like"/>
    <property type="match status" value="1"/>
</dbReference>
<dbReference type="PANTHER" id="PTHR36932:SF1">
    <property type="entry name" value="CAPSULAR POLYSACCHARIDE BIOSYNTHESIS PROTEIN"/>
    <property type="match status" value="1"/>
</dbReference>
<dbReference type="RefSeq" id="WP_358214473.1">
    <property type="nucleotide sequence ID" value="NZ_JBEYAO010000001.1"/>
</dbReference>
<name>A0ABW7TCW6_9ACTN</name>
<dbReference type="PANTHER" id="PTHR36932">
    <property type="entry name" value="CAPSULAR POLYSACCHARIDE BIOSYNTHESIS PROTEIN"/>
    <property type="match status" value="1"/>
</dbReference>
<protein>
    <recommendedName>
        <fullName evidence="3">CoF synthetase</fullName>
    </recommendedName>
</protein>
<gene>
    <name evidence="1" type="ORF">ACH4TF_26540</name>
</gene>
<evidence type="ECO:0008006" key="3">
    <source>
        <dbReference type="Google" id="ProtNLM"/>
    </source>
</evidence>
<evidence type="ECO:0000313" key="2">
    <source>
        <dbReference type="Proteomes" id="UP001611162"/>
    </source>
</evidence>
<evidence type="ECO:0000313" key="1">
    <source>
        <dbReference type="EMBL" id="MFI0913981.1"/>
    </source>
</evidence>